<dbReference type="STRING" id="1428628.WN71_006940"/>
<comment type="caution">
    <text evidence="1">The sequence shown here is derived from an EMBL/GenBank/DDBJ whole genome shotgun (WGS) entry which is preliminary data.</text>
</comment>
<organism evidence="1 2">
    <name type="scientific">Streptomyces mangrovisoli</name>
    <dbReference type="NCBI Taxonomy" id="1428628"/>
    <lineage>
        <taxon>Bacteria</taxon>
        <taxon>Bacillati</taxon>
        <taxon>Actinomycetota</taxon>
        <taxon>Actinomycetes</taxon>
        <taxon>Kitasatosporales</taxon>
        <taxon>Streptomycetaceae</taxon>
        <taxon>Streptomyces</taxon>
    </lineage>
</organism>
<protein>
    <submittedName>
        <fullName evidence="1">Uncharacterized protein</fullName>
    </submittedName>
</protein>
<sequence>MTDRSLTWAETVAVFERRGLPESSYGNLYDESYDVRPGPLAIPGPLDLDAKGWTSATGVVVDGDLTVDGALLNVDDGCPALIVLGDLKAADVYLEGDVKLLVLGDVTVTGAFIGNMTEKLVMVHGDLSAAVTVLSDEFAPDLIGGTLHGPVLAPAYLGYDQDTDPAAVLVPEVLRADGADGDGQDGDDEDGDDGGLRCFDAPRVHGGRLLRRVVEGLPVALR</sequence>
<dbReference type="Proteomes" id="UP000034196">
    <property type="component" value="Unassembled WGS sequence"/>
</dbReference>
<accession>A0A1J4P1A9</accession>
<reference evidence="1" key="1">
    <citation type="submission" date="2016-10" db="EMBL/GenBank/DDBJ databases">
        <title>Genome sequence of Streptomyces mangrovisoli MUSC 149.</title>
        <authorList>
            <person name="Lee L.-H."/>
            <person name="Ser H.-L."/>
        </authorList>
    </citation>
    <scope>NUCLEOTIDE SEQUENCE [LARGE SCALE GENOMIC DNA]</scope>
    <source>
        <strain evidence="1">MUSC 149</strain>
    </source>
</reference>
<evidence type="ECO:0000313" key="1">
    <source>
        <dbReference type="EMBL" id="OIJ68527.1"/>
    </source>
</evidence>
<dbReference type="RefSeq" id="WP_046585169.1">
    <property type="nucleotide sequence ID" value="NZ_LAVA02000015.1"/>
</dbReference>
<evidence type="ECO:0000313" key="2">
    <source>
        <dbReference type="Proteomes" id="UP000034196"/>
    </source>
</evidence>
<gene>
    <name evidence="1" type="ORF">WN71_006940</name>
</gene>
<dbReference type="AlphaFoldDB" id="A0A1J4P1A9"/>
<dbReference type="EMBL" id="LAVA02000015">
    <property type="protein sequence ID" value="OIJ68527.1"/>
    <property type="molecule type" value="Genomic_DNA"/>
</dbReference>
<dbReference type="OrthoDB" id="3681121at2"/>
<keyword evidence="2" id="KW-1185">Reference proteome</keyword>
<proteinExistence type="predicted"/>
<name>A0A1J4P1A9_9ACTN</name>